<evidence type="ECO:0000313" key="5">
    <source>
        <dbReference type="Proteomes" id="UP001139333"/>
    </source>
</evidence>
<dbReference type="CDD" id="cd01902">
    <property type="entry name" value="Ntn_CGH"/>
    <property type="match status" value="1"/>
</dbReference>
<proteinExistence type="inferred from homology"/>
<keyword evidence="2 4" id="KW-0378">Hydrolase</keyword>
<dbReference type="PANTHER" id="PTHR35527">
    <property type="entry name" value="CHOLOYLGLYCINE HYDROLASE"/>
    <property type="match status" value="1"/>
</dbReference>
<comment type="similarity">
    <text evidence="1">Belongs to the peptidase C59 family.</text>
</comment>
<dbReference type="InterPro" id="IPR029055">
    <property type="entry name" value="Ntn_hydrolases_N"/>
</dbReference>
<dbReference type="InterPro" id="IPR029132">
    <property type="entry name" value="CBAH/NAAA_C"/>
</dbReference>
<dbReference type="SUPFAM" id="SSF56235">
    <property type="entry name" value="N-terminal nucleophile aminohydrolases (Ntn hydrolases)"/>
    <property type="match status" value="1"/>
</dbReference>
<evidence type="ECO:0000256" key="1">
    <source>
        <dbReference type="ARBA" id="ARBA00006625"/>
    </source>
</evidence>
<evidence type="ECO:0000313" key="4">
    <source>
        <dbReference type="EMBL" id="MCL1143818.1"/>
    </source>
</evidence>
<dbReference type="PANTHER" id="PTHR35527:SF2">
    <property type="entry name" value="HYDROLASE"/>
    <property type="match status" value="1"/>
</dbReference>
<dbReference type="Proteomes" id="UP001139333">
    <property type="component" value="Unassembled WGS sequence"/>
</dbReference>
<feature type="domain" description="Choloylglycine hydrolase/NAAA C-terminal" evidence="3">
    <location>
        <begin position="2"/>
        <end position="291"/>
    </location>
</feature>
<dbReference type="Gene3D" id="3.60.60.10">
    <property type="entry name" value="Penicillin V Acylase, Chain A"/>
    <property type="match status" value="1"/>
</dbReference>
<evidence type="ECO:0000259" key="3">
    <source>
        <dbReference type="Pfam" id="PF02275"/>
    </source>
</evidence>
<dbReference type="GO" id="GO:0016787">
    <property type="term" value="F:hydrolase activity"/>
    <property type="evidence" value="ECO:0007669"/>
    <property type="project" value="UniProtKB-KW"/>
</dbReference>
<sequence>MCTRLLYKTETGQFITARGMDWNDPTAATSMVVYPRGMQQSGGNMDNPLTWTSKYGSVFASFYNVACADGINEAGLVTNALYLAESDYGDYTLSQKPRLSIGAWAQYFLDNFATVEEAVTAMKQPPFVIVAPLLPNGRAATVHLSLSDISGDSAILEYVDGELKIHHSAEYRVMTNSPLFDEQIAINKYWESVGGDKMLPGTINAADRFVRATYLLNSTPRFPDGQMATAAALSVLRSVGVPLGMADSEHPNISATLWRSISDHKAKRFFLDSASQPALIWLDLNNVNLEPGAPVMTVELNGPEHIAGDITDKLVVSEPLSWI</sequence>
<organism evidence="4 5">
    <name type="scientific">Shewanella gaetbuli</name>
    <dbReference type="NCBI Taxonomy" id="220752"/>
    <lineage>
        <taxon>Bacteria</taxon>
        <taxon>Pseudomonadati</taxon>
        <taxon>Pseudomonadota</taxon>
        <taxon>Gammaproteobacteria</taxon>
        <taxon>Alteromonadales</taxon>
        <taxon>Shewanellaceae</taxon>
        <taxon>Shewanella</taxon>
    </lineage>
</organism>
<dbReference type="Pfam" id="PF02275">
    <property type="entry name" value="CBAH"/>
    <property type="match status" value="1"/>
</dbReference>
<accession>A0A9X1ZTJ2</accession>
<comment type="caution">
    <text evidence="4">The sequence shown here is derived from an EMBL/GenBank/DDBJ whole genome shotgun (WGS) entry which is preliminary data.</text>
</comment>
<protein>
    <submittedName>
        <fullName evidence="4">Linear amide C-N hydrolase</fullName>
    </submittedName>
</protein>
<dbReference type="InterPro" id="IPR052193">
    <property type="entry name" value="Peptidase_C59"/>
</dbReference>
<dbReference type="EMBL" id="JAKIKP010000012">
    <property type="protein sequence ID" value="MCL1143818.1"/>
    <property type="molecule type" value="Genomic_DNA"/>
</dbReference>
<reference evidence="4" key="1">
    <citation type="submission" date="2022-01" db="EMBL/GenBank/DDBJ databases">
        <title>Whole genome-based taxonomy of the Shewanellaceae.</title>
        <authorList>
            <person name="Martin-Rodriguez A.J."/>
        </authorList>
    </citation>
    <scope>NUCLEOTIDE SEQUENCE</scope>
    <source>
        <strain evidence="4">DSM 16422</strain>
    </source>
</reference>
<keyword evidence="5" id="KW-1185">Reference proteome</keyword>
<dbReference type="RefSeq" id="WP_248996489.1">
    <property type="nucleotide sequence ID" value="NZ_JAKIKP010000012.1"/>
</dbReference>
<gene>
    <name evidence="4" type="ORF">L2672_14145</name>
</gene>
<name>A0A9X1ZTJ2_9GAMM</name>
<evidence type="ECO:0000256" key="2">
    <source>
        <dbReference type="ARBA" id="ARBA00022801"/>
    </source>
</evidence>
<dbReference type="AlphaFoldDB" id="A0A9X1ZTJ2"/>